<protein>
    <submittedName>
        <fullName evidence="1">Uncharacterized protein</fullName>
    </submittedName>
</protein>
<name>A0A2P2P6J8_RHIMU</name>
<evidence type="ECO:0000313" key="1">
    <source>
        <dbReference type="EMBL" id="MBX50309.1"/>
    </source>
</evidence>
<reference evidence="1" key="1">
    <citation type="submission" date="2018-02" db="EMBL/GenBank/DDBJ databases">
        <title>Rhizophora mucronata_Transcriptome.</title>
        <authorList>
            <person name="Meera S.P."/>
            <person name="Sreeshan A."/>
            <person name="Augustine A."/>
        </authorList>
    </citation>
    <scope>NUCLEOTIDE SEQUENCE</scope>
    <source>
        <tissue evidence="1">Leaf</tissue>
    </source>
</reference>
<accession>A0A2P2P6J8</accession>
<dbReference type="EMBL" id="GGEC01069825">
    <property type="protein sequence ID" value="MBX50309.1"/>
    <property type="molecule type" value="Transcribed_RNA"/>
</dbReference>
<organism evidence="1">
    <name type="scientific">Rhizophora mucronata</name>
    <name type="common">Asiatic mangrove</name>
    <dbReference type="NCBI Taxonomy" id="61149"/>
    <lineage>
        <taxon>Eukaryota</taxon>
        <taxon>Viridiplantae</taxon>
        <taxon>Streptophyta</taxon>
        <taxon>Embryophyta</taxon>
        <taxon>Tracheophyta</taxon>
        <taxon>Spermatophyta</taxon>
        <taxon>Magnoliopsida</taxon>
        <taxon>eudicotyledons</taxon>
        <taxon>Gunneridae</taxon>
        <taxon>Pentapetalae</taxon>
        <taxon>rosids</taxon>
        <taxon>fabids</taxon>
        <taxon>Malpighiales</taxon>
        <taxon>Rhizophoraceae</taxon>
        <taxon>Rhizophora</taxon>
    </lineage>
</organism>
<dbReference type="AlphaFoldDB" id="A0A2P2P6J8"/>
<proteinExistence type="predicted"/>
<sequence length="26" mass="3080">MMSVILYIKLMKSMNQKIMCRGKNAF</sequence>